<organism evidence="3 4">
    <name type="scientific">Saccharophagus degradans (strain 2-40 / ATCC 43961 / DSM 17024)</name>
    <dbReference type="NCBI Taxonomy" id="203122"/>
    <lineage>
        <taxon>Bacteria</taxon>
        <taxon>Pseudomonadati</taxon>
        <taxon>Pseudomonadota</taxon>
        <taxon>Gammaproteobacteria</taxon>
        <taxon>Cellvibrionales</taxon>
        <taxon>Cellvibrionaceae</taxon>
        <taxon>Saccharophagus</taxon>
    </lineage>
</organism>
<reference evidence="3 4" key="1">
    <citation type="journal article" date="2008" name="PLoS Genet.">
        <title>Complete genome sequence of the complex carbohydrate-degrading marine bacterium, Saccharophagus degradans strain 2-40 T.</title>
        <authorList>
            <person name="Weiner R.M."/>
            <person name="Taylor L.E.II."/>
            <person name="Henrissat B."/>
            <person name="Hauser L."/>
            <person name="Land M."/>
            <person name="Coutinho P.M."/>
            <person name="Rancurel C."/>
            <person name="Saunders E.H."/>
            <person name="Longmire A.G."/>
            <person name="Zhang H."/>
            <person name="Bayer E.A."/>
            <person name="Gilbert H.J."/>
            <person name="Larimer F."/>
            <person name="Zhulin I.B."/>
            <person name="Ekborg N.A."/>
            <person name="Lamed R."/>
            <person name="Richardson P.M."/>
            <person name="Borovok I."/>
            <person name="Hutcheson S."/>
        </authorList>
    </citation>
    <scope>NUCLEOTIDE SEQUENCE [LARGE SCALE GENOMIC DNA]</scope>
    <source>
        <strain evidence="4">2-40 / ATCC 43961 / DSM 17024</strain>
    </source>
</reference>
<dbReference type="EMBL" id="CP000282">
    <property type="protein sequence ID" value="ABD81416.1"/>
    <property type="molecule type" value="Genomic_DNA"/>
</dbReference>
<protein>
    <submittedName>
        <fullName evidence="3">CheW-like protein</fullName>
    </submittedName>
</protein>
<dbReference type="eggNOG" id="COG0835">
    <property type="taxonomic scope" value="Bacteria"/>
</dbReference>
<evidence type="ECO:0000259" key="2">
    <source>
        <dbReference type="PROSITE" id="PS50851"/>
    </source>
</evidence>
<dbReference type="STRING" id="203122.Sde_2156"/>
<dbReference type="PROSITE" id="PS50851">
    <property type="entry name" value="CHEW"/>
    <property type="match status" value="1"/>
</dbReference>
<dbReference type="RefSeq" id="WP_011468634.1">
    <property type="nucleotide sequence ID" value="NC_007912.1"/>
</dbReference>
<accession>Q21IR3</accession>
<dbReference type="Proteomes" id="UP000001947">
    <property type="component" value="Chromosome"/>
</dbReference>
<sequence>MSTPSSKDSDFFLASYFDELLTDPVPAQKPAEEEKTTAKPVAPKANQTPEKIAEANVIKAPEKKTPKNASLARTEPEALPELHQPIQKPAAASSIPAPSNTVTPASEEEPAPQLQPEAKSELQQRQAYLEETQKQKLQALLNQGIQLQAPVKTKPQTAQVVIEKVAQKVEQKVRVEQKVQVEQKIQVEQKVQEVHVEVKAPVQEITTVEQQTAAQTGYSLGVNDLLEWHENGRPMWAQERFDVLLFEVSGLTLAVPLVALGQIQPLNENLTPLFGQSNWFMGLLNSAHGKIKTINTALFVMPEKYNETFLETAKYVISIDGVSWGLAVDKVNQPVTLNPSEVKWRGERTKRPWLAGTVKSAMCALIDIPQMAKLLHDSDKNAQKR</sequence>
<dbReference type="OrthoDB" id="5565759at2"/>
<evidence type="ECO:0000313" key="3">
    <source>
        <dbReference type="EMBL" id="ABD81416.1"/>
    </source>
</evidence>
<proteinExistence type="predicted"/>
<dbReference type="SMART" id="SM00260">
    <property type="entry name" value="CheW"/>
    <property type="match status" value="1"/>
</dbReference>
<dbReference type="InterPro" id="IPR002545">
    <property type="entry name" value="CheW-lke_dom"/>
</dbReference>
<dbReference type="AlphaFoldDB" id="Q21IR3"/>
<dbReference type="SUPFAM" id="SSF50341">
    <property type="entry name" value="CheW-like"/>
    <property type="match status" value="1"/>
</dbReference>
<keyword evidence="4" id="KW-1185">Reference proteome</keyword>
<dbReference type="Pfam" id="PF01584">
    <property type="entry name" value="CheW"/>
    <property type="match status" value="1"/>
</dbReference>
<dbReference type="KEGG" id="sde:Sde_2156"/>
<dbReference type="GeneID" id="98613827"/>
<dbReference type="GO" id="GO:0006935">
    <property type="term" value="P:chemotaxis"/>
    <property type="evidence" value="ECO:0007669"/>
    <property type="project" value="InterPro"/>
</dbReference>
<evidence type="ECO:0000256" key="1">
    <source>
        <dbReference type="SAM" id="MobiDB-lite"/>
    </source>
</evidence>
<feature type="region of interest" description="Disordered" evidence="1">
    <location>
        <begin position="23"/>
        <end position="120"/>
    </location>
</feature>
<feature type="compositionally biased region" description="Low complexity" evidence="1">
    <location>
        <begin position="89"/>
        <end position="99"/>
    </location>
</feature>
<dbReference type="GO" id="GO:0007165">
    <property type="term" value="P:signal transduction"/>
    <property type="evidence" value="ECO:0007669"/>
    <property type="project" value="InterPro"/>
</dbReference>
<dbReference type="HOGENOM" id="CLU_062232_0_0_6"/>
<feature type="domain" description="CheW-like" evidence="2">
    <location>
        <begin position="240"/>
        <end position="377"/>
    </location>
</feature>
<gene>
    <name evidence="3" type="ordered locus">Sde_2156</name>
</gene>
<name>Q21IR3_SACD2</name>
<evidence type="ECO:0000313" key="4">
    <source>
        <dbReference type="Proteomes" id="UP000001947"/>
    </source>
</evidence>
<dbReference type="InterPro" id="IPR036061">
    <property type="entry name" value="CheW-like_dom_sf"/>
</dbReference>